<evidence type="ECO:0000256" key="8">
    <source>
        <dbReference type="SAM" id="Phobius"/>
    </source>
</evidence>
<dbReference type="InterPro" id="IPR000715">
    <property type="entry name" value="Glycosyl_transferase_4"/>
</dbReference>
<feature type="transmembrane region" description="Helical" evidence="8">
    <location>
        <begin position="331"/>
        <end position="351"/>
    </location>
</feature>
<feature type="transmembrane region" description="Helical" evidence="8">
    <location>
        <begin position="117"/>
        <end position="139"/>
    </location>
</feature>
<keyword evidence="5 8" id="KW-1133">Transmembrane helix</keyword>
<feature type="transmembrane region" description="Helical" evidence="8">
    <location>
        <begin position="89"/>
        <end position="105"/>
    </location>
</feature>
<dbReference type="InterPro" id="IPR018480">
    <property type="entry name" value="PNAcMuramoyl-5peptid_Trfase_CS"/>
</dbReference>
<dbReference type="EMBL" id="VBPA01000345">
    <property type="protein sequence ID" value="TMQ69065.1"/>
    <property type="molecule type" value="Genomic_DNA"/>
</dbReference>
<dbReference type="GO" id="GO:0009103">
    <property type="term" value="P:lipopolysaccharide biosynthetic process"/>
    <property type="evidence" value="ECO:0007669"/>
    <property type="project" value="TreeGrafter"/>
</dbReference>
<evidence type="ECO:0000256" key="1">
    <source>
        <dbReference type="ARBA" id="ARBA00004651"/>
    </source>
</evidence>
<evidence type="ECO:0000256" key="7">
    <source>
        <dbReference type="PIRSR" id="PIRSR600715-1"/>
    </source>
</evidence>
<gene>
    <name evidence="9" type="ORF">E6K80_12965</name>
</gene>
<keyword evidence="7" id="KW-0479">Metal-binding</keyword>
<feature type="transmembrane region" description="Helical" evidence="8">
    <location>
        <begin position="197"/>
        <end position="214"/>
    </location>
</feature>
<keyword evidence="2" id="KW-1003">Cell membrane</keyword>
<feature type="transmembrane region" description="Helical" evidence="8">
    <location>
        <begin position="12"/>
        <end position="37"/>
    </location>
</feature>
<dbReference type="AlphaFoldDB" id="A0A538TZI5"/>
<comment type="caution">
    <text evidence="9">The sequence shown here is derived from an EMBL/GenBank/DDBJ whole genome shotgun (WGS) entry which is preliminary data.</text>
</comment>
<dbReference type="PANTHER" id="PTHR22926:SF3">
    <property type="entry name" value="UNDECAPRENYL-PHOSPHATE ALPHA-N-ACETYLGLUCOSAMINYL 1-PHOSPHATE TRANSFERASE"/>
    <property type="match status" value="1"/>
</dbReference>
<dbReference type="CDD" id="cd06853">
    <property type="entry name" value="GT_WecA_like"/>
    <property type="match status" value="1"/>
</dbReference>
<feature type="transmembrane region" description="Helical" evidence="8">
    <location>
        <begin position="249"/>
        <end position="273"/>
    </location>
</feature>
<feature type="transmembrane region" description="Helical" evidence="8">
    <location>
        <begin position="58"/>
        <end position="77"/>
    </location>
</feature>
<evidence type="ECO:0000256" key="4">
    <source>
        <dbReference type="ARBA" id="ARBA00022692"/>
    </source>
</evidence>
<dbReference type="GO" id="GO:0044038">
    <property type="term" value="P:cell wall macromolecule biosynthetic process"/>
    <property type="evidence" value="ECO:0007669"/>
    <property type="project" value="TreeGrafter"/>
</dbReference>
<keyword evidence="7" id="KW-0460">Magnesium</keyword>
<sequence>MQVSWLGGFRIPYSLILFAAAAVLTLVLAPLVRALALRVGALDHPGPRRVHDAPVPKLGGLAMAVAVLGVAWAAALLPGPVAKIDPRPLIGYSLASVLILALGVIDDVRGASPMVKLLFQAAAAVILTRFGLGIPVISLPFGGHIASGFLDVPLTIGWVVLVANAINLIDGLDGLAAGAVCIAAMTLWWVGREHADIYVMFLTAVLAGATLAFLRDNFPPARIFMGDTGSQFLGFSLAAISLIDNRKGTATITLLFPLVAMGVPILDGALALARRARGGRSIFAADAGHLHHRLLRIGLSQRSAVLVLWYVCGYLGVMAVVLAALPRSYSWFVLALLVMGIFLAMEVLEFVDHRIQKQRDAQPPP</sequence>
<dbReference type="PROSITE" id="PS01348">
    <property type="entry name" value="MRAY_2"/>
    <property type="match status" value="1"/>
</dbReference>
<reference evidence="9 10" key="1">
    <citation type="journal article" date="2019" name="Nat. Microbiol.">
        <title>Mediterranean grassland soil C-N compound turnover is dependent on rainfall and depth, and is mediated by genomically divergent microorganisms.</title>
        <authorList>
            <person name="Diamond S."/>
            <person name="Andeer P.F."/>
            <person name="Li Z."/>
            <person name="Crits-Christoph A."/>
            <person name="Burstein D."/>
            <person name="Anantharaman K."/>
            <person name="Lane K.R."/>
            <person name="Thomas B.C."/>
            <person name="Pan C."/>
            <person name="Northen T.R."/>
            <person name="Banfield J.F."/>
        </authorList>
    </citation>
    <scope>NUCLEOTIDE SEQUENCE [LARGE SCALE GENOMIC DNA]</scope>
    <source>
        <strain evidence="9">WS_10</strain>
    </source>
</reference>
<keyword evidence="6 8" id="KW-0472">Membrane</keyword>
<protein>
    <submittedName>
        <fullName evidence="9">Undecaprenyl/decaprenyl-phosphate alpha-N-acetylglucosaminyl 1-phosphate transferase</fullName>
    </submittedName>
</protein>
<feature type="transmembrane region" description="Helical" evidence="8">
    <location>
        <begin position="303"/>
        <end position="325"/>
    </location>
</feature>
<evidence type="ECO:0000256" key="3">
    <source>
        <dbReference type="ARBA" id="ARBA00022679"/>
    </source>
</evidence>
<evidence type="ECO:0000313" key="9">
    <source>
        <dbReference type="EMBL" id="TMQ69065.1"/>
    </source>
</evidence>
<dbReference type="Proteomes" id="UP000319836">
    <property type="component" value="Unassembled WGS sequence"/>
</dbReference>
<evidence type="ECO:0000256" key="6">
    <source>
        <dbReference type="ARBA" id="ARBA00023136"/>
    </source>
</evidence>
<keyword evidence="4 8" id="KW-0812">Transmembrane</keyword>
<evidence type="ECO:0000256" key="2">
    <source>
        <dbReference type="ARBA" id="ARBA00022475"/>
    </source>
</evidence>
<comment type="cofactor">
    <cofactor evidence="7">
        <name>Mg(2+)</name>
        <dbReference type="ChEBI" id="CHEBI:18420"/>
    </cofactor>
</comment>
<dbReference type="Pfam" id="PF00953">
    <property type="entry name" value="Glycos_transf_4"/>
    <property type="match status" value="1"/>
</dbReference>
<feature type="transmembrane region" description="Helical" evidence="8">
    <location>
        <begin position="172"/>
        <end position="191"/>
    </location>
</feature>
<feature type="binding site" evidence="7">
    <location>
        <position position="167"/>
    </location>
    <ligand>
        <name>Mg(2+)</name>
        <dbReference type="ChEBI" id="CHEBI:18420"/>
    </ligand>
</feature>
<proteinExistence type="predicted"/>
<evidence type="ECO:0000313" key="10">
    <source>
        <dbReference type="Proteomes" id="UP000319836"/>
    </source>
</evidence>
<organism evidence="9 10">
    <name type="scientific">Eiseniibacteriota bacterium</name>
    <dbReference type="NCBI Taxonomy" id="2212470"/>
    <lineage>
        <taxon>Bacteria</taxon>
        <taxon>Candidatus Eiseniibacteriota</taxon>
    </lineage>
</organism>
<accession>A0A538TZI5</accession>
<comment type="subcellular location">
    <subcellularLocation>
        <location evidence="1">Cell membrane</location>
        <topology evidence="1">Multi-pass membrane protein</topology>
    </subcellularLocation>
</comment>
<dbReference type="GO" id="GO:0016780">
    <property type="term" value="F:phosphotransferase activity, for other substituted phosphate groups"/>
    <property type="evidence" value="ECO:0007669"/>
    <property type="project" value="InterPro"/>
</dbReference>
<evidence type="ECO:0000256" key="5">
    <source>
        <dbReference type="ARBA" id="ARBA00022989"/>
    </source>
</evidence>
<feature type="binding site" evidence="7">
    <location>
        <position position="227"/>
    </location>
    <ligand>
        <name>Mg(2+)</name>
        <dbReference type="ChEBI" id="CHEBI:18420"/>
    </ligand>
</feature>
<name>A0A538TZI5_UNCEI</name>
<dbReference type="GO" id="GO:0005886">
    <property type="term" value="C:plasma membrane"/>
    <property type="evidence" value="ECO:0007669"/>
    <property type="project" value="UniProtKB-SubCell"/>
</dbReference>
<dbReference type="GO" id="GO:0071555">
    <property type="term" value="P:cell wall organization"/>
    <property type="evidence" value="ECO:0007669"/>
    <property type="project" value="TreeGrafter"/>
</dbReference>
<dbReference type="GO" id="GO:0046872">
    <property type="term" value="F:metal ion binding"/>
    <property type="evidence" value="ECO:0007669"/>
    <property type="project" value="UniProtKB-KW"/>
</dbReference>
<keyword evidence="3 9" id="KW-0808">Transferase</keyword>
<dbReference type="PANTHER" id="PTHR22926">
    <property type="entry name" value="PHOSPHO-N-ACETYLMURAMOYL-PENTAPEPTIDE-TRANSFERASE"/>
    <property type="match status" value="1"/>
</dbReference>